<name>A0AAV2AGQ2_9ARAC</name>
<feature type="non-terminal residue" evidence="1">
    <location>
        <position position="72"/>
    </location>
</feature>
<evidence type="ECO:0000313" key="2">
    <source>
        <dbReference type="Proteomes" id="UP001497382"/>
    </source>
</evidence>
<evidence type="ECO:0000313" key="1">
    <source>
        <dbReference type="EMBL" id="CAL1283100.1"/>
    </source>
</evidence>
<reference evidence="1 2" key="1">
    <citation type="submission" date="2024-04" db="EMBL/GenBank/DDBJ databases">
        <authorList>
            <person name="Rising A."/>
            <person name="Reimegard J."/>
            <person name="Sonavane S."/>
            <person name="Akerstrom W."/>
            <person name="Nylinder S."/>
            <person name="Hedman E."/>
            <person name="Kallberg Y."/>
        </authorList>
    </citation>
    <scope>NUCLEOTIDE SEQUENCE [LARGE SCALE GENOMIC DNA]</scope>
</reference>
<organism evidence="1 2">
    <name type="scientific">Larinioides sclopetarius</name>
    <dbReference type="NCBI Taxonomy" id="280406"/>
    <lineage>
        <taxon>Eukaryota</taxon>
        <taxon>Metazoa</taxon>
        <taxon>Ecdysozoa</taxon>
        <taxon>Arthropoda</taxon>
        <taxon>Chelicerata</taxon>
        <taxon>Arachnida</taxon>
        <taxon>Araneae</taxon>
        <taxon>Araneomorphae</taxon>
        <taxon>Entelegynae</taxon>
        <taxon>Araneoidea</taxon>
        <taxon>Araneidae</taxon>
        <taxon>Larinioides</taxon>
    </lineage>
</organism>
<sequence length="72" mass="8157">MASDPDEQIAFQDVPSYIPKYSLPSNPFVRIAIHTPYFLPSPFAVGSTYQGGKAYELQLHMDETHRLPSPYQ</sequence>
<proteinExistence type="predicted"/>
<accession>A0AAV2AGQ2</accession>
<dbReference type="AlphaFoldDB" id="A0AAV2AGQ2"/>
<keyword evidence="2" id="KW-1185">Reference proteome</keyword>
<evidence type="ECO:0008006" key="3">
    <source>
        <dbReference type="Google" id="ProtNLM"/>
    </source>
</evidence>
<dbReference type="Proteomes" id="UP001497382">
    <property type="component" value="Unassembled WGS sequence"/>
</dbReference>
<gene>
    <name evidence="1" type="ORF">LARSCL_LOCUS12402</name>
</gene>
<comment type="caution">
    <text evidence="1">The sequence shown here is derived from an EMBL/GenBank/DDBJ whole genome shotgun (WGS) entry which is preliminary data.</text>
</comment>
<protein>
    <recommendedName>
        <fullName evidence="3">UBC core domain-containing protein</fullName>
    </recommendedName>
</protein>
<dbReference type="EMBL" id="CAXIEN010000164">
    <property type="protein sequence ID" value="CAL1283100.1"/>
    <property type="molecule type" value="Genomic_DNA"/>
</dbReference>